<evidence type="ECO:0000256" key="2">
    <source>
        <dbReference type="ARBA" id="ARBA00022448"/>
    </source>
</evidence>
<dbReference type="CDD" id="cd17321">
    <property type="entry name" value="MFS_MMR_MDR_like"/>
    <property type="match status" value="1"/>
</dbReference>
<feature type="transmembrane region" description="Helical" evidence="7">
    <location>
        <begin position="455"/>
        <end position="474"/>
    </location>
</feature>
<dbReference type="Gene3D" id="1.20.1250.20">
    <property type="entry name" value="MFS general substrate transporter like domains"/>
    <property type="match status" value="1"/>
</dbReference>
<dbReference type="EMBL" id="CAFAAB010000040">
    <property type="protein sequence ID" value="CAB4780487.1"/>
    <property type="molecule type" value="Genomic_DNA"/>
</dbReference>
<feature type="transmembrane region" description="Helical" evidence="7">
    <location>
        <begin position="142"/>
        <end position="162"/>
    </location>
</feature>
<dbReference type="Pfam" id="PF07690">
    <property type="entry name" value="MFS_1"/>
    <property type="match status" value="1"/>
</dbReference>
<feature type="transmembrane region" description="Helical" evidence="7">
    <location>
        <begin position="360"/>
        <end position="380"/>
    </location>
</feature>
<evidence type="ECO:0000256" key="1">
    <source>
        <dbReference type="ARBA" id="ARBA00004651"/>
    </source>
</evidence>
<dbReference type="AlphaFoldDB" id="A0A6J6WE10"/>
<feature type="transmembrane region" description="Helical" evidence="7">
    <location>
        <begin position="336"/>
        <end position="354"/>
    </location>
</feature>
<dbReference type="SUPFAM" id="SSF103473">
    <property type="entry name" value="MFS general substrate transporter"/>
    <property type="match status" value="1"/>
</dbReference>
<dbReference type="InterPro" id="IPR036259">
    <property type="entry name" value="MFS_trans_sf"/>
</dbReference>
<evidence type="ECO:0000256" key="4">
    <source>
        <dbReference type="ARBA" id="ARBA00022692"/>
    </source>
</evidence>
<dbReference type="PROSITE" id="PS00216">
    <property type="entry name" value="SUGAR_TRANSPORT_1"/>
    <property type="match status" value="1"/>
</dbReference>
<evidence type="ECO:0000256" key="3">
    <source>
        <dbReference type="ARBA" id="ARBA00022475"/>
    </source>
</evidence>
<dbReference type="PRINTS" id="PR01036">
    <property type="entry name" value="TCRTETB"/>
</dbReference>
<feature type="transmembrane region" description="Helical" evidence="7">
    <location>
        <begin position="107"/>
        <end position="130"/>
    </location>
</feature>
<comment type="subcellular location">
    <subcellularLocation>
        <location evidence="1">Cell membrane</location>
        <topology evidence="1">Multi-pass membrane protein</topology>
    </subcellularLocation>
</comment>
<organism evidence="9">
    <name type="scientific">freshwater metagenome</name>
    <dbReference type="NCBI Taxonomy" id="449393"/>
    <lineage>
        <taxon>unclassified sequences</taxon>
        <taxon>metagenomes</taxon>
        <taxon>ecological metagenomes</taxon>
    </lineage>
</organism>
<dbReference type="GO" id="GO:0005886">
    <property type="term" value="C:plasma membrane"/>
    <property type="evidence" value="ECO:0007669"/>
    <property type="project" value="UniProtKB-SubCell"/>
</dbReference>
<dbReference type="InterPro" id="IPR005829">
    <property type="entry name" value="Sugar_transporter_CS"/>
</dbReference>
<accession>A0A6J6WE10</accession>
<dbReference type="PANTHER" id="PTHR42718">
    <property type="entry name" value="MAJOR FACILITATOR SUPERFAMILY MULTIDRUG TRANSPORTER MFSC"/>
    <property type="match status" value="1"/>
</dbReference>
<evidence type="ECO:0000313" key="9">
    <source>
        <dbReference type="EMBL" id="CAB4780487.1"/>
    </source>
</evidence>
<reference evidence="9" key="1">
    <citation type="submission" date="2020-05" db="EMBL/GenBank/DDBJ databases">
        <authorList>
            <person name="Chiriac C."/>
            <person name="Salcher M."/>
            <person name="Ghai R."/>
            <person name="Kavagutti S V."/>
        </authorList>
    </citation>
    <scope>NUCLEOTIDE SEQUENCE</scope>
</reference>
<dbReference type="InterPro" id="IPR011701">
    <property type="entry name" value="MFS"/>
</dbReference>
<evidence type="ECO:0000256" key="6">
    <source>
        <dbReference type="ARBA" id="ARBA00023136"/>
    </source>
</evidence>
<evidence type="ECO:0000259" key="8">
    <source>
        <dbReference type="PROSITE" id="PS50850"/>
    </source>
</evidence>
<sequence length="492" mass="51945">MTDNAIQMPDPRRWFALVTIALAQLMVVLDSSIVNIALPHAQLALHISDANRQWAITAYTLTFGGFLLLGGRISDFMGRKKAFMIGLGGFAFASLLGGLAWNQQALFAARGLQGMFGALLAPAALSLLSVTFTDAKERAKAFAVYGALSGVGAAIGLIMGGLLTQYANWRWCLLVNTPMAIIAIFLTRKNVRESRVTKGDTRYDVPGAITATGGMLAIVYGVSEASTKGWASTSALTFMLSGAALIGLFFFLETRVPHPLLPLRLFNRIRGGAYLSSILAGMGIFGMFLFMTFYFQNIHGYSAVKSGLCFLPFSLCVIVSAGSASKLLPKIGPRPLATIGLIMAAFGLLYLSTLTATSSYATHVLPGLMLMSLGLGGVFVSQSTTALHATPFHDIGAASALLNTSSQIGGSFGTAIQNTVAVTATGNFLAVAMAKPMTQLTSQLQAAATVHGFDMAFRMGSIFVLAAAVAFYLLCNIERHELGHAEVPSGAH</sequence>
<feature type="transmembrane region" description="Helical" evidence="7">
    <location>
        <begin position="273"/>
        <end position="295"/>
    </location>
</feature>
<feature type="transmembrane region" description="Helical" evidence="7">
    <location>
        <begin position="207"/>
        <end position="223"/>
    </location>
</feature>
<name>A0A6J6WE10_9ZZZZ</name>
<keyword evidence="3" id="KW-1003">Cell membrane</keyword>
<feature type="transmembrane region" description="Helical" evidence="7">
    <location>
        <begin position="54"/>
        <end position="70"/>
    </location>
</feature>
<dbReference type="PANTHER" id="PTHR42718:SF46">
    <property type="entry name" value="BLR6921 PROTEIN"/>
    <property type="match status" value="1"/>
</dbReference>
<gene>
    <name evidence="9" type="ORF">UFOPK2958_00500</name>
</gene>
<dbReference type="GO" id="GO:0022857">
    <property type="term" value="F:transmembrane transporter activity"/>
    <property type="evidence" value="ECO:0007669"/>
    <property type="project" value="InterPro"/>
</dbReference>
<keyword evidence="2" id="KW-0813">Transport</keyword>
<feature type="domain" description="Major facilitator superfamily (MFS) profile" evidence="8">
    <location>
        <begin position="16"/>
        <end position="479"/>
    </location>
</feature>
<dbReference type="Gene3D" id="1.20.1720.10">
    <property type="entry name" value="Multidrug resistance protein D"/>
    <property type="match status" value="1"/>
</dbReference>
<dbReference type="PROSITE" id="PS50850">
    <property type="entry name" value="MFS"/>
    <property type="match status" value="1"/>
</dbReference>
<keyword evidence="5 7" id="KW-1133">Transmembrane helix</keyword>
<evidence type="ECO:0000256" key="5">
    <source>
        <dbReference type="ARBA" id="ARBA00022989"/>
    </source>
</evidence>
<feature type="transmembrane region" description="Helical" evidence="7">
    <location>
        <begin position="229"/>
        <end position="252"/>
    </location>
</feature>
<feature type="transmembrane region" description="Helical" evidence="7">
    <location>
        <begin position="82"/>
        <end position="101"/>
    </location>
</feature>
<feature type="transmembrane region" description="Helical" evidence="7">
    <location>
        <begin position="14"/>
        <end position="34"/>
    </location>
</feature>
<dbReference type="InterPro" id="IPR020846">
    <property type="entry name" value="MFS_dom"/>
</dbReference>
<feature type="transmembrane region" description="Helical" evidence="7">
    <location>
        <begin position="168"/>
        <end position="186"/>
    </location>
</feature>
<keyword evidence="6 7" id="KW-0472">Membrane</keyword>
<protein>
    <submittedName>
        <fullName evidence="9">Unannotated protein</fullName>
    </submittedName>
</protein>
<evidence type="ECO:0000256" key="7">
    <source>
        <dbReference type="SAM" id="Phobius"/>
    </source>
</evidence>
<proteinExistence type="predicted"/>
<keyword evidence="4 7" id="KW-0812">Transmembrane</keyword>